<sequence>MSSDNKDSIGWSTAAEVDFIWYLATQPNAITLLEGYIAATKKRVNFGRIDPKIVIAVARERLAVAIEKLSA</sequence>
<name>A0A238H6S1_9BURK</name>
<organism evidence="1 2">
    <name type="scientific">Burkholderia singularis</name>
    <dbReference type="NCBI Taxonomy" id="1503053"/>
    <lineage>
        <taxon>Bacteria</taxon>
        <taxon>Pseudomonadati</taxon>
        <taxon>Pseudomonadota</taxon>
        <taxon>Betaproteobacteria</taxon>
        <taxon>Burkholderiales</taxon>
        <taxon>Burkholderiaceae</taxon>
        <taxon>Burkholderia</taxon>
        <taxon>pseudomallei group</taxon>
    </lineage>
</organism>
<reference evidence="1 2" key="1">
    <citation type="submission" date="2017-04" db="EMBL/GenBank/DDBJ databases">
        <authorList>
            <person name="Afonso C.L."/>
            <person name="Miller P.J."/>
            <person name="Scott M.A."/>
            <person name="Spackman E."/>
            <person name="Goraichik I."/>
            <person name="Dimitrov K.M."/>
            <person name="Suarez D.L."/>
            <person name="Swayne D.E."/>
        </authorList>
    </citation>
    <scope>NUCLEOTIDE SEQUENCE [LARGE SCALE GENOMIC DNA]</scope>
    <source>
        <strain evidence="1">LMG 28154</strain>
    </source>
</reference>
<dbReference type="Proteomes" id="UP000198460">
    <property type="component" value="Unassembled WGS sequence"/>
</dbReference>
<evidence type="ECO:0000313" key="1">
    <source>
        <dbReference type="EMBL" id="SMG01046.1"/>
    </source>
</evidence>
<dbReference type="EMBL" id="FXAN01000066">
    <property type="protein sequence ID" value="SMG01046.1"/>
    <property type="molecule type" value="Genomic_DNA"/>
</dbReference>
<dbReference type="AlphaFoldDB" id="A0A238H6S1"/>
<accession>A0A238H6S1</accession>
<gene>
    <name evidence="1" type="ORF">BSIN_4032</name>
</gene>
<proteinExistence type="predicted"/>
<protein>
    <submittedName>
        <fullName evidence="1">Uncharacterized protein</fullName>
    </submittedName>
</protein>
<dbReference type="RefSeq" id="WP_089341029.1">
    <property type="nucleotide sequence ID" value="NZ_FXAN01000066.1"/>
</dbReference>
<evidence type="ECO:0000313" key="2">
    <source>
        <dbReference type="Proteomes" id="UP000198460"/>
    </source>
</evidence>